<feature type="compositionally biased region" description="Basic and acidic residues" evidence="7">
    <location>
        <begin position="675"/>
        <end position="684"/>
    </location>
</feature>
<evidence type="ECO:0000313" key="9">
    <source>
        <dbReference type="Proteomes" id="UP000887226"/>
    </source>
</evidence>
<dbReference type="PROSITE" id="PS50082">
    <property type="entry name" value="WD_REPEATS_2"/>
    <property type="match status" value="3"/>
</dbReference>
<evidence type="ECO:0000256" key="6">
    <source>
        <dbReference type="PROSITE-ProRule" id="PRU00221"/>
    </source>
</evidence>
<evidence type="ECO:0000256" key="3">
    <source>
        <dbReference type="ARBA" id="ARBA00022737"/>
    </source>
</evidence>
<dbReference type="Proteomes" id="UP000887226">
    <property type="component" value="Unassembled WGS sequence"/>
</dbReference>
<dbReference type="GO" id="GO:0005634">
    <property type="term" value="C:nucleus"/>
    <property type="evidence" value="ECO:0007669"/>
    <property type="project" value="TreeGrafter"/>
</dbReference>
<comment type="similarity">
    <text evidence="5">Belongs to the WD repeat cdt2 family.</text>
</comment>
<feature type="repeat" description="WD" evidence="6">
    <location>
        <begin position="319"/>
        <end position="356"/>
    </location>
</feature>
<evidence type="ECO:0000256" key="7">
    <source>
        <dbReference type="SAM" id="MobiDB-lite"/>
    </source>
</evidence>
<comment type="caution">
    <text evidence="8">The sequence shown here is derived from an EMBL/GenBank/DDBJ whole genome shotgun (WGS) entry which is preliminary data.</text>
</comment>
<name>A0A9P7YY89_9HELO</name>
<accession>A0A9P7YY89</accession>
<feature type="compositionally biased region" description="Polar residues" evidence="7">
    <location>
        <begin position="43"/>
        <end position="72"/>
    </location>
</feature>
<dbReference type="InterPro" id="IPR019775">
    <property type="entry name" value="WD40_repeat_CS"/>
</dbReference>
<keyword evidence="2 6" id="KW-0853">WD repeat</keyword>
<keyword evidence="9" id="KW-1185">Reference proteome</keyword>
<comment type="pathway">
    <text evidence="1">Protein modification; protein ubiquitination.</text>
</comment>
<dbReference type="Gene3D" id="2.130.10.10">
    <property type="entry name" value="YVTN repeat-like/Quinoprotein amine dehydrogenase"/>
    <property type="match status" value="2"/>
</dbReference>
<keyword evidence="4" id="KW-0833">Ubl conjugation pathway</keyword>
<keyword evidence="3" id="KW-0677">Repeat</keyword>
<feature type="region of interest" description="Disordered" evidence="7">
    <location>
        <begin position="675"/>
        <end position="701"/>
    </location>
</feature>
<dbReference type="SMART" id="SM00320">
    <property type="entry name" value="WD40"/>
    <property type="match status" value="5"/>
</dbReference>
<evidence type="ECO:0000313" key="8">
    <source>
        <dbReference type="EMBL" id="KAG9242149.1"/>
    </source>
</evidence>
<evidence type="ECO:0000256" key="5">
    <source>
        <dbReference type="ARBA" id="ARBA00038344"/>
    </source>
</evidence>
<dbReference type="PANTHER" id="PTHR22852">
    <property type="entry name" value="LETHAL 2 DENTICLELESS PROTEIN RETINOIC ACID-REGULATED NUCLEAR MATRIX-ASSOCIATED PROTEIN"/>
    <property type="match status" value="1"/>
</dbReference>
<feature type="region of interest" description="Disordered" evidence="7">
    <location>
        <begin position="1"/>
        <end position="95"/>
    </location>
</feature>
<dbReference type="GO" id="GO:0043161">
    <property type="term" value="P:proteasome-mediated ubiquitin-dependent protein catabolic process"/>
    <property type="evidence" value="ECO:0007669"/>
    <property type="project" value="TreeGrafter"/>
</dbReference>
<dbReference type="PROSITE" id="PS00678">
    <property type="entry name" value="WD_REPEATS_1"/>
    <property type="match status" value="1"/>
</dbReference>
<gene>
    <name evidence="8" type="ORF">BJ878DRAFT_464955</name>
</gene>
<evidence type="ECO:0000256" key="2">
    <source>
        <dbReference type="ARBA" id="ARBA00022574"/>
    </source>
</evidence>
<dbReference type="InterPro" id="IPR001680">
    <property type="entry name" value="WD40_rpt"/>
</dbReference>
<reference evidence="8" key="1">
    <citation type="journal article" date="2021" name="IMA Fungus">
        <title>Genomic characterization of three marine fungi, including Emericellopsis atlantica sp. nov. with signatures of a generalist lifestyle and marine biomass degradation.</title>
        <authorList>
            <person name="Hagestad O.C."/>
            <person name="Hou L."/>
            <person name="Andersen J.H."/>
            <person name="Hansen E.H."/>
            <person name="Altermark B."/>
            <person name="Li C."/>
            <person name="Kuhnert E."/>
            <person name="Cox R.J."/>
            <person name="Crous P.W."/>
            <person name="Spatafora J.W."/>
            <person name="Lail K."/>
            <person name="Amirebrahimi M."/>
            <person name="Lipzen A."/>
            <person name="Pangilinan J."/>
            <person name="Andreopoulos W."/>
            <person name="Hayes R.D."/>
            <person name="Ng V."/>
            <person name="Grigoriev I.V."/>
            <person name="Jackson S.A."/>
            <person name="Sutton T.D.S."/>
            <person name="Dobson A.D.W."/>
            <person name="Rama T."/>
        </authorList>
    </citation>
    <scope>NUCLEOTIDE SEQUENCE</scope>
    <source>
        <strain evidence="8">TRa3180A</strain>
    </source>
</reference>
<dbReference type="InterPro" id="IPR015943">
    <property type="entry name" value="WD40/YVTN_repeat-like_dom_sf"/>
</dbReference>
<proteinExistence type="inferred from homology"/>
<dbReference type="AlphaFoldDB" id="A0A9P7YY89"/>
<feature type="repeat" description="WD" evidence="6">
    <location>
        <begin position="634"/>
        <end position="664"/>
    </location>
</feature>
<feature type="repeat" description="WD" evidence="6">
    <location>
        <begin position="277"/>
        <end position="318"/>
    </location>
</feature>
<dbReference type="EMBL" id="MU254106">
    <property type="protein sequence ID" value="KAG9242149.1"/>
    <property type="molecule type" value="Genomic_DNA"/>
</dbReference>
<dbReference type="InterPro" id="IPR036322">
    <property type="entry name" value="WD40_repeat_dom_sf"/>
</dbReference>
<evidence type="ECO:0000256" key="4">
    <source>
        <dbReference type="ARBA" id="ARBA00022786"/>
    </source>
</evidence>
<sequence length="701" mass="77290">MSTSKHPESPPATSVDHTGEGTKERRLPSVTPRKFRRFFTPRSQDSITLSSRMALENITSRDGSSRNRTSSGPIRPFKDLPGLENTPPGFSRGMKRRKIYHTPEQPAEDSDGDNTKHRDRGYRVGMDTDIRHDVQPIPSSPCERVFKAQDSVIEQEDDDDCPAQFVKPPVKPIRRIEARGLALQLLQLHIGATPSSKKMTSQYPADDWQNQTRNFYSKPADVHMTTGIEGPHRVIPFCTASCNTNSLVAVGDEEGRVRLLESTKAGKPSFGERYLAFRVHTNAIIDMAFSEDDSLLATASGDQTARVVDMYTQTTLSVLGNHSASLKQVRFQPGANNNSVLATSSRDSCVQIWDLRCRADSGPRQQFHAHVPGTEEPPWGKPIYSIYDAHKNAYFARLSHSAPGNDLPARGELPGRIGDMSVTAMSFLAQDHLLVTGSEGDASIKLWDLRSLHSNKRKTQVALSQTVPPESHSQWRPFGTSSINVSGDGSRFYTLCKDNTVYAYSTAHLILGQASALDSSDPARRLPPKEIKEGLGPLYGYRHPQLHATSFYVKSALRRARGGKCEVLAVGSSDGCAILFPTDERYLPAQTQAQAPSSSTEINGPRTALRRTNSSIGWRINDELPISTNGTPLIRGHDREVGSLAWTSEGNLVTVGDDFLVRAWREDSRLARDLRMGGEGDGRRWASGWADVAESADEDDD</sequence>
<dbReference type="GO" id="GO:0030674">
    <property type="term" value="F:protein-macromolecule adaptor activity"/>
    <property type="evidence" value="ECO:0007669"/>
    <property type="project" value="TreeGrafter"/>
</dbReference>
<dbReference type="OrthoDB" id="2096344at2759"/>
<evidence type="ECO:0000256" key="1">
    <source>
        <dbReference type="ARBA" id="ARBA00004906"/>
    </source>
</evidence>
<protein>
    <submittedName>
        <fullName evidence="8">WD40-repeat-containing domain protein</fullName>
    </submittedName>
</protein>
<dbReference type="InterPro" id="IPR051865">
    <property type="entry name" value="WD-repeat_CDT2_adapter"/>
</dbReference>
<dbReference type="PROSITE" id="PS50294">
    <property type="entry name" value="WD_REPEATS_REGION"/>
    <property type="match status" value="1"/>
</dbReference>
<organism evidence="8 9">
    <name type="scientific">Calycina marina</name>
    <dbReference type="NCBI Taxonomy" id="1763456"/>
    <lineage>
        <taxon>Eukaryota</taxon>
        <taxon>Fungi</taxon>
        <taxon>Dikarya</taxon>
        <taxon>Ascomycota</taxon>
        <taxon>Pezizomycotina</taxon>
        <taxon>Leotiomycetes</taxon>
        <taxon>Helotiales</taxon>
        <taxon>Pezizellaceae</taxon>
        <taxon>Calycina</taxon>
    </lineage>
</organism>
<dbReference type="Pfam" id="PF00400">
    <property type="entry name" value="WD40"/>
    <property type="match status" value="4"/>
</dbReference>
<feature type="compositionally biased region" description="Basic and acidic residues" evidence="7">
    <location>
        <begin position="17"/>
        <end position="27"/>
    </location>
</feature>
<dbReference type="SUPFAM" id="SSF50978">
    <property type="entry name" value="WD40 repeat-like"/>
    <property type="match status" value="1"/>
</dbReference>
<dbReference type="PANTHER" id="PTHR22852:SF0">
    <property type="entry name" value="DENTICLELESS PROTEIN HOMOLOG"/>
    <property type="match status" value="1"/>
</dbReference>